<proteinExistence type="predicted"/>
<accession>A0A0J6YFR8</accession>
<dbReference type="EMBL" id="DS028096">
    <property type="protein sequence ID" value="KMP06495.1"/>
    <property type="molecule type" value="Genomic_DNA"/>
</dbReference>
<evidence type="ECO:0000313" key="1">
    <source>
        <dbReference type="EMBL" id="KMP06495.1"/>
    </source>
</evidence>
<sequence length="105" mass="11752">MAIYGISNGITFNKDTVIVKRTRNVGDLQPCCQCLLCKSNRKDAPSALMFFKLSGELLDMIYTFAIPKGKWCIKAGQGPTLAALQWNINNELRFHIVFPELEITG</sequence>
<name>A0A0J6YFR8_COCIT</name>
<protein>
    <submittedName>
        <fullName evidence="1">Uncharacterized protein</fullName>
    </submittedName>
</protein>
<dbReference type="AlphaFoldDB" id="A0A0J6YFR8"/>
<evidence type="ECO:0000313" key="2">
    <source>
        <dbReference type="Proteomes" id="UP000054565"/>
    </source>
</evidence>
<reference evidence="2" key="1">
    <citation type="journal article" date="2010" name="Genome Res.">
        <title>Population genomic sequencing of Coccidioides fungi reveals recent hybridization and transposon control.</title>
        <authorList>
            <person name="Neafsey D.E."/>
            <person name="Barker B.M."/>
            <person name="Sharpton T.J."/>
            <person name="Stajich J.E."/>
            <person name="Park D.J."/>
            <person name="Whiston E."/>
            <person name="Hung C.-Y."/>
            <person name="McMahan C."/>
            <person name="White J."/>
            <person name="Sykes S."/>
            <person name="Heiman D."/>
            <person name="Young S."/>
            <person name="Zeng Q."/>
            <person name="Abouelleil A."/>
            <person name="Aftuck L."/>
            <person name="Bessette D."/>
            <person name="Brown A."/>
            <person name="FitzGerald M."/>
            <person name="Lui A."/>
            <person name="Macdonald J.P."/>
            <person name="Priest M."/>
            <person name="Orbach M.J."/>
            <person name="Galgiani J.N."/>
            <person name="Kirkland T.N."/>
            <person name="Cole G.T."/>
            <person name="Birren B.W."/>
            <person name="Henn M.R."/>
            <person name="Taylor J.W."/>
            <person name="Rounsley S.D."/>
        </authorList>
    </citation>
    <scope>NUCLEOTIDE SEQUENCE [LARGE SCALE GENOMIC DNA]</scope>
    <source>
        <strain evidence="2">RMSCC 2394</strain>
    </source>
</reference>
<dbReference type="Proteomes" id="UP000054565">
    <property type="component" value="Unassembled WGS sequence"/>
</dbReference>
<organism evidence="1 2">
    <name type="scientific">Coccidioides immitis RMSCC 2394</name>
    <dbReference type="NCBI Taxonomy" id="404692"/>
    <lineage>
        <taxon>Eukaryota</taxon>
        <taxon>Fungi</taxon>
        <taxon>Dikarya</taxon>
        <taxon>Ascomycota</taxon>
        <taxon>Pezizomycotina</taxon>
        <taxon>Eurotiomycetes</taxon>
        <taxon>Eurotiomycetidae</taxon>
        <taxon>Onygenales</taxon>
        <taxon>Onygenaceae</taxon>
        <taxon>Coccidioides</taxon>
    </lineage>
</organism>
<gene>
    <name evidence="1" type="ORF">CIRG_06176</name>
</gene>